<dbReference type="InterPro" id="IPR012337">
    <property type="entry name" value="RNaseH-like_sf"/>
</dbReference>
<dbReference type="Gene3D" id="3.30.420.10">
    <property type="entry name" value="Ribonuclease H-like superfamily/Ribonuclease H"/>
    <property type="match status" value="1"/>
</dbReference>
<dbReference type="GO" id="GO:0003676">
    <property type="term" value="F:nucleic acid binding"/>
    <property type="evidence" value="ECO:0007669"/>
    <property type="project" value="InterPro"/>
</dbReference>
<reference evidence="2" key="1">
    <citation type="submission" date="2022-07" db="EMBL/GenBank/DDBJ databases">
        <title>The genome of Lyophyllum shimeji provides insight into the initial evolution of ectomycorrhizal fungal genome.</title>
        <authorList>
            <person name="Kobayashi Y."/>
            <person name="Shibata T."/>
            <person name="Hirakawa H."/>
            <person name="Shigenobu S."/>
            <person name="Nishiyama T."/>
            <person name="Yamada A."/>
            <person name="Hasebe M."/>
            <person name="Kawaguchi M."/>
        </authorList>
    </citation>
    <scope>NUCLEOTIDE SEQUENCE</scope>
    <source>
        <strain evidence="2">AT787</strain>
    </source>
</reference>
<accession>A0A9P3PJL4</accession>
<evidence type="ECO:0000256" key="1">
    <source>
        <dbReference type="SAM" id="MobiDB-lite"/>
    </source>
</evidence>
<dbReference type="AlphaFoldDB" id="A0A9P3PJL4"/>
<dbReference type="OrthoDB" id="3046524at2759"/>
<protein>
    <recommendedName>
        <fullName evidence="4">Integrase catalytic domain-containing protein</fullName>
    </recommendedName>
</protein>
<gene>
    <name evidence="2" type="ORF">LshimejAT787_0309360</name>
</gene>
<dbReference type="InterPro" id="IPR036397">
    <property type="entry name" value="RNaseH_sf"/>
</dbReference>
<feature type="compositionally biased region" description="Gly residues" evidence="1">
    <location>
        <begin position="504"/>
        <end position="522"/>
    </location>
</feature>
<dbReference type="EMBL" id="BRPK01000003">
    <property type="protein sequence ID" value="GLB36649.1"/>
    <property type="molecule type" value="Genomic_DNA"/>
</dbReference>
<organism evidence="2 3">
    <name type="scientific">Lyophyllum shimeji</name>
    <name type="common">Hon-shimeji</name>
    <name type="synonym">Tricholoma shimeji</name>
    <dbReference type="NCBI Taxonomy" id="47721"/>
    <lineage>
        <taxon>Eukaryota</taxon>
        <taxon>Fungi</taxon>
        <taxon>Dikarya</taxon>
        <taxon>Basidiomycota</taxon>
        <taxon>Agaricomycotina</taxon>
        <taxon>Agaricomycetes</taxon>
        <taxon>Agaricomycetidae</taxon>
        <taxon>Agaricales</taxon>
        <taxon>Tricholomatineae</taxon>
        <taxon>Lyophyllaceae</taxon>
        <taxon>Lyophyllum</taxon>
    </lineage>
</organism>
<dbReference type="Proteomes" id="UP001063166">
    <property type="component" value="Unassembled WGS sequence"/>
</dbReference>
<evidence type="ECO:0008006" key="4">
    <source>
        <dbReference type="Google" id="ProtNLM"/>
    </source>
</evidence>
<comment type="caution">
    <text evidence="2">The sequence shown here is derived from an EMBL/GenBank/DDBJ whole genome shotgun (WGS) entry which is preliminary data.</text>
</comment>
<dbReference type="SUPFAM" id="SSF53098">
    <property type="entry name" value="Ribonuclease H-like"/>
    <property type="match status" value="1"/>
</dbReference>
<name>A0A9P3PJL4_LYOSH</name>
<feature type="region of interest" description="Disordered" evidence="1">
    <location>
        <begin position="451"/>
        <end position="471"/>
    </location>
</feature>
<evidence type="ECO:0000313" key="2">
    <source>
        <dbReference type="EMBL" id="GLB36649.1"/>
    </source>
</evidence>
<evidence type="ECO:0000313" key="3">
    <source>
        <dbReference type="Proteomes" id="UP001063166"/>
    </source>
</evidence>
<feature type="compositionally biased region" description="Low complexity" evidence="1">
    <location>
        <begin position="61"/>
        <end position="74"/>
    </location>
</feature>
<proteinExistence type="predicted"/>
<feature type="region of interest" description="Disordered" evidence="1">
    <location>
        <begin position="485"/>
        <end position="534"/>
    </location>
</feature>
<keyword evidence="3" id="KW-1185">Reference proteome</keyword>
<feature type="region of interest" description="Disordered" evidence="1">
    <location>
        <begin position="59"/>
        <end position="97"/>
    </location>
</feature>
<sequence length="534" mass="57064">MENREKGGGRGTSPYSPQFVVEFTRELYRLLGIKLSTSTAYHPQSDGQTERVNQELEDVLDPGGLPDSGGLPDPGGLPTPPTRTSSSAPVGPRISANRCVTDGRPQLYSFYRYYIVYQATGSTVHTARAPGKGSLDLFSLDLPLPGAAVRDEGVRESVQLPHMLAVEVRRAHCRASGVRRDEVRTLAHGVHYNHDCVVSRVQLAHRELPPDFRPLAEVAGAGVGADIPRHLRPPVAPGDELQSFSATGVSGNTGVMVLFDDPATEFGDVGDIDAAPEHENPLVLRPLGTPHEPDSGAGRLQRGGGLGNDVLVRALVIAPPNVSEDLVFLASSDETLQSADGEELRFEQHDVRVVGASVSVVRAARECVGLPHTMSRTVVKHEVEIGQVQGPPCLTPIELLGGQEVFEILVVRVDFDLVPHTFKEMSPLLECADDGEIQSILKYVRVDKLSGAPGKGRSKENKSKEPLPGARTVLMCGARGATMNRESGIRRWRSGESGGKSTEAGGGSTEAGGESAGSGGMSGWDPEVRRVEYI</sequence>